<keyword evidence="2" id="KW-1185">Reference proteome</keyword>
<name>A0A2P6NBN7_9EUKA</name>
<sequence>MGDTMISERLMQNAEEIGFPLKRYTEQINKDYVFSDFNCLKYIDMYNPVMESEVQEMKEYLNSLKFNYLELFTKERFIQLLQEGPDSWREKAMGEKMNRITSVSEPNDVDKSAEKKDYSQMERKKEATIQQLNGKVFELIDAYDTFRENKKNLLTNIQEAVKMIKSIAPDDQTSAINDPSKDKRQAELSSALADISGMHIISCASNEPLVVQFGNTHKGVVSFDEVSDEITGFELTPNDVPCQDIVEYAITIDSVVFLIKEMKSRIVFYQQRSSEIETLRAKYIISNDASGHHKIEMNNGTVLRVSLSHDYPQSHSRLQVLELTGTIDRPFDELKLQINSAPFLTLTNLLQSMEEIFL</sequence>
<protein>
    <submittedName>
        <fullName evidence="1">Uncharacterized protein</fullName>
    </submittedName>
</protein>
<reference evidence="1 2" key="1">
    <citation type="journal article" date="2018" name="Genome Biol. Evol.">
        <title>Multiple Roots of Fruiting Body Formation in Amoebozoa.</title>
        <authorList>
            <person name="Hillmann F."/>
            <person name="Forbes G."/>
            <person name="Novohradska S."/>
            <person name="Ferling I."/>
            <person name="Riege K."/>
            <person name="Groth M."/>
            <person name="Westermann M."/>
            <person name="Marz M."/>
            <person name="Spaller T."/>
            <person name="Winckler T."/>
            <person name="Schaap P."/>
            <person name="Glockner G."/>
        </authorList>
    </citation>
    <scope>NUCLEOTIDE SEQUENCE [LARGE SCALE GENOMIC DNA]</scope>
    <source>
        <strain evidence="1 2">Jena</strain>
    </source>
</reference>
<evidence type="ECO:0000313" key="2">
    <source>
        <dbReference type="Proteomes" id="UP000241769"/>
    </source>
</evidence>
<proteinExistence type="predicted"/>
<dbReference type="EMBL" id="MDYQ01000127">
    <property type="protein sequence ID" value="PRP81365.1"/>
    <property type="molecule type" value="Genomic_DNA"/>
</dbReference>
<organism evidence="1 2">
    <name type="scientific">Planoprotostelium fungivorum</name>
    <dbReference type="NCBI Taxonomy" id="1890364"/>
    <lineage>
        <taxon>Eukaryota</taxon>
        <taxon>Amoebozoa</taxon>
        <taxon>Evosea</taxon>
        <taxon>Variosea</taxon>
        <taxon>Cavosteliida</taxon>
        <taxon>Cavosteliaceae</taxon>
        <taxon>Planoprotostelium</taxon>
    </lineage>
</organism>
<gene>
    <name evidence="1" type="ORF">PROFUN_11052</name>
</gene>
<dbReference type="InParanoid" id="A0A2P6NBN7"/>
<comment type="caution">
    <text evidence="1">The sequence shown here is derived from an EMBL/GenBank/DDBJ whole genome shotgun (WGS) entry which is preliminary data.</text>
</comment>
<dbReference type="Proteomes" id="UP000241769">
    <property type="component" value="Unassembled WGS sequence"/>
</dbReference>
<dbReference type="AlphaFoldDB" id="A0A2P6NBN7"/>
<evidence type="ECO:0000313" key="1">
    <source>
        <dbReference type="EMBL" id="PRP81365.1"/>
    </source>
</evidence>
<accession>A0A2P6NBN7</accession>